<dbReference type="AlphaFoldDB" id="A0A412J127"/>
<dbReference type="EMBL" id="QRVM01000028">
    <property type="protein sequence ID" value="RGS46040.1"/>
    <property type="molecule type" value="Genomic_DNA"/>
</dbReference>
<reference evidence="1 2" key="1">
    <citation type="submission" date="2018-08" db="EMBL/GenBank/DDBJ databases">
        <title>A genome reference for cultivated species of the human gut microbiota.</title>
        <authorList>
            <person name="Zou Y."/>
            <person name="Xue W."/>
            <person name="Luo G."/>
        </authorList>
    </citation>
    <scope>NUCLEOTIDE SEQUENCE [LARGE SCALE GENOMIC DNA]</scope>
    <source>
        <strain evidence="1 2">AF22-10AC</strain>
    </source>
</reference>
<dbReference type="RefSeq" id="WP_118320083.1">
    <property type="nucleotide sequence ID" value="NZ_QRVM01000028.1"/>
</dbReference>
<dbReference type="Proteomes" id="UP000285274">
    <property type="component" value="Unassembled WGS sequence"/>
</dbReference>
<dbReference type="SUPFAM" id="SSF56784">
    <property type="entry name" value="HAD-like"/>
    <property type="match status" value="1"/>
</dbReference>
<dbReference type="NCBIfam" id="TIGR01484">
    <property type="entry name" value="HAD-SF-IIB"/>
    <property type="match status" value="1"/>
</dbReference>
<dbReference type="GO" id="GO:0016791">
    <property type="term" value="F:phosphatase activity"/>
    <property type="evidence" value="ECO:0007669"/>
    <property type="project" value="TreeGrafter"/>
</dbReference>
<protein>
    <submittedName>
        <fullName evidence="1">HAD family phosphatase</fullName>
    </submittedName>
</protein>
<dbReference type="PANTHER" id="PTHR10000">
    <property type="entry name" value="PHOSPHOSERINE PHOSPHATASE"/>
    <property type="match status" value="1"/>
</dbReference>
<dbReference type="PANTHER" id="PTHR10000:SF8">
    <property type="entry name" value="HAD SUPERFAMILY HYDROLASE-LIKE, TYPE 3"/>
    <property type="match status" value="1"/>
</dbReference>
<dbReference type="InterPro" id="IPR036412">
    <property type="entry name" value="HAD-like_sf"/>
</dbReference>
<comment type="caution">
    <text evidence="1">The sequence shown here is derived from an EMBL/GenBank/DDBJ whole genome shotgun (WGS) entry which is preliminary data.</text>
</comment>
<sequence length="270" mass="30621">MVKIIAFDLDGTLYDKHKHIDEDTIHKIIDFEQKGIIVGIVTGRFYEELGEVIEKIKLREYNGFVASSNGLEIHDFLDGEMKSFTRLSKDEVKGIVKEAKKHHLISYVWQNGGYTMFGVSILDAVKKIFSLIPLDSHYIKSLQKTKFEKDVVLNEALYDKGCFVGFQIEKFKKMYLEYRFYDVGKLGTELCKKDVGKFEAILYICRKKGVSISSVMAFGDNGNDVDLLASCGYGVAMKNGSAQAKKAAKYISDYANNEQGVLRFINSFFV</sequence>
<dbReference type="InterPro" id="IPR023214">
    <property type="entry name" value="HAD_sf"/>
</dbReference>
<evidence type="ECO:0000313" key="2">
    <source>
        <dbReference type="Proteomes" id="UP000285274"/>
    </source>
</evidence>
<gene>
    <name evidence="1" type="ORF">DWX92_06895</name>
</gene>
<dbReference type="InterPro" id="IPR006379">
    <property type="entry name" value="HAD-SF_hydro_IIB"/>
</dbReference>
<dbReference type="GO" id="GO:0005829">
    <property type="term" value="C:cytosol"/>
    <property type="evidence" value="ECO:0007669"/>
    <property type="project" value="TreeGrafter"/>
</dbReference>
<dbReference type="GO" id="GO:0000287">
    <property type="term" value="F:magnesium ion binding"/>
    <property type="evidence" value="ECO:0007669"/>
    <property type="project" value="TreeGrafter"/>
</dbReference>
<dbReference type="Gene3D" id="3.30.1240.10">
    <property type="match status" value="1"/>
</dbReference>
<dbReference type="Gene3D" id="3.40.50.1000">
    <property type="entry name" value="HAD superfamily/HAD-like"/>
    <property type="match status" value="1"/>
</dbReference>
<dbReference type="Pfam" id="PF08282">
    <property type="entry name" value="Hydrolase_3"/>
    <property type="match status" value="1"/>
</dbReference>
<accession>A0A412J127</accession>
<proteinExistence type="predicted"/>
<name>A0A412J127_9FIRM</name>
<organism evidence="1 2">
    <name type="scientific">Holdemanella biformis</name>
    <dbReference type="NCBI Taxonomy" id="1735"/>
    <lineage>
        <taxon>Bacteria</taxon>
        <taxon>Bacillati</taxon>
        <taxon>Bacillota</taxon>
        <taxon>Erysipelotrichia</taxon>
        <taxon>Erysipelotrichales</taxon>
        <taxon>Erysipelotrichaceae</taxon>
        <taxon>Holdemanella</taxon>
    </lineage>
</organism>
<evidence type="ECO:0000313" key="1">
    <source>
        <dbReference type="EMBL" id="RGS46040.1"/>
    </source>
</evidence>